<evidence type="ECO:0000313" key="2">
    <source>
        <dbReference type="EMBL" id="GAA0927351.1"/>
    </source>
</evidence>
<proteinExistence type="predicted"/>
<dbReference type="EMBL" id="BAAAID010000014">
    <property type="protein sequence ID" value="GAA0927351.1"/>
    <property type="molecule type" value="Genomic_DNA"/>
</dbReference>
<protein>
    <submittedName>
        <fullName evidence="2">Uncharacterized protein</fullName>
    </submittedName>
</protein>
<keyword evidence="1" id="KW-0175">Coiled coil</keyword>
<organism evidence="2 3">
    <name type="scientific">Streptomyces rhizosphaericus</name>
    <dbReference type="NCBI Taxonomy" id="114699"/>
    <lineage>
        <taxon>Bacteria</taxon>
        <taxon>Bacillati</taxon>
        <taxon>Actinomycetota</taxon>
        <taxon>Actinomycetes</taxon>
        <taxon>Kitasatosporales</taxon>
        <taxon>Streptomycetaceae</taxon>
        <taxon>Streptomyces</taxon>
        <taxon>Streptomyces violaceusniger group</taxon>
    </lineage>
</organism>
<feature type="coiled-coil region" evidence="1">
    <location>
        <begin position="18"/>
        <end position="52"/>
    </location>
</feature>
<gene>
    <name evidence="2" type="ORF">GCM10009575_027660</name>
</gene>
<name>A0ABN1PFB8_9ACTN</name>
<dbReference type="Proteomes" id="UP001500418">
    <property type="component" value="Unassembled WGS sequence"/>
</dbReference>
<accession>A0ABN1PFB8</accession>
<keyword evidence="3" id="KW-1185">Reference proteome</keyword>
<reference evidence="2 3" key="1">
    <citation type="journal article" date="2019" name="Int. J. Syst. Evol. Microbiol.">
        <title>The Global Catalogue of Microorganisms (GCM) 10K type strain sequencing project: providing services to taxonomists for standard genome sequencing and annotation.</title>
        <authorList>
            <consortium name="The Broad Institute Genomics Platform"/>
            <consortium name="The Broad Institute Genome Sequencing Center for Infectious Disease"/>
            <person name="Wu L."/>
            <person name="Ma J."/>
        </authorList>
    </citation>
    <scope>NUCLEOTIDE SEQUENCE [LARGE SCALE GENOMIC DNA]</scope>
    <source>
        <strain evidence="2 3">JCM 11444</strain>
    </source>
</reference>
<comment type="caution">
    <text evidence="2">The sequence shown here is derived from an EMBL/GenBank/DDBJ whole genome shotgun (WGS) entry which is preliminary data.</text>
</comment>
<evidence type="ECO:0000313" key="3">
    <source>
        <dbReference type="Proteomes" id="UP001500418"/>
    </source>
</evidence>
<evidence type="ECO:0000256" key="1">
    <source>
        <dbReference type="SAM" id="Coils"/>
    </source>
</evidence>
<sequence>MMRRVVAIVEGRLMPSVMGLLEAEEHAARQQVEVLREQVGRLLDELNKARDELGRS</sequence>